<organism evidence="2 3">
    <name type="scientific">Mucilaginibacter calamicampi</name>
    <dbReference type="NCBI Taxonomy" id="1302352"/>
    <lineage>
        <taxon>Bacteria</taxon>
        <taxon>Pseudomonadati</taxon>
        <taxon>Bacteroidota</taxon>
        <taxon>Sphingobacteriia</taxon>
        <taxon>Sphingobacteriales</taxon>
        <taxon>Sphingobacteriaceae</taxon>
        <taxon>Mucilaginibacter</taxon>
    </lineage>
</organism>
<keyword evidence="3" id="KW-1185">Reference proteome</keyword>
<evidence type="ECO:0000313" key="3">
    <source>
        <dbReference type="Proteomes" id="UP001596958"/>
    </source>
</evidence>
<feature type="compositionally biased region" description="Low complexity" evidence="1">
    <location>
        <begin position="25"/>
        <end position="34"/>
    </location>
</feature>
<feature type="region of interest" description="Disordered" evidence="1">
    <location>
        <begin position="16"/>
        <end position="52"/>
    </location>
</feature>
<evidence type="ECO:0000256" key="1">
    <source>
        <dbReference type="SAM" id="MobiDB-lite"/>
    </source>
</evidence>
<dbReference type="RefSeq" id="WP_377097329.1">
    <property type="nucleotide sequence ID" value="NZ_JBHTHU010000001.1"/>
</dbReference>
<dbReference type="Proteomes" id="UP001596958">
    <property type="component" value="Unassembled WGS sequence"/>
</dbReference>
<protein>
    <submittedName>
        <fullName evidence="2">Uncharacterized protein</fullName>
    </submittedName>
</protein>
<sequence length="52" mass="5541">MFYLFFALFMAFASPSHHTKKNCQDTTVTTQGDTGSDDGDDTGGDGGHTPPD</sequence>
<evidence type="ECO:0000313" key="2">
    <source>
        <dbReference type="EMBL" id="MFD0749188.1"/>
    </source>
</evidence>
<accession>A0ABW2YTY6</accession>
<gene>
    <name evidence="2" type="ORF">ACFQZS_03480</name>
</gene>
<reference evidence="3" key="1">
    <citation type="journal article" date="2019" name="Int. J. Syst. Evol. Microbiol.">
        <title>The Global Catalogue of Microorganisms (GCM) 10K type strain sequencing project: providing services to taxonomists for standard genome sequencing and annotation.</title>
        <authorList>
            <consortium name="The Broad Institute Genomics Platform"/>
            <consortium name="The Broad Institute Genome Sequencing Center for Infectious Disease"/>
            <person name="Wu L."/>
            <person name="Ma J."/>
        </authorList>
    </citation>
    <scope>NUCLEOTIDE SEQUENCE [LARGE SCALE GENOMIC DNA]</scope>
    <source>
        <strain evidence="3">CCUG 63418</strain>
    </source>
</reference>
<proteinExistence type="predicted"/>
<dbReference type="EMBL" id="JBHTHU010000001">
    <property type="protein sequence ID" value="MFD0749188.1"/>
    <property type="molecule type" value="Genomic_DNA"/>
</dbReference>
<comment type="caution">
    <text evidence="2">The sequence shown here is derived from an EMBL/GenBank/DDBJ whole genome shotgun (WGS) entry which is preliminary data.</text>
</comment>
<name>A0ABW2YTY6_9SPHI</name>